<evidence type="ECO:0000313" key="3">
    <source>
        <dbReference type="Proteomes" id="UP001057375"/>
    </source>
</evidence>
<comment type="caution">
    <text evidence="2">The sequence shown here is derived from an EMBL/GenBank/DDBJ whole genome shotgun (WGS) entry which is preliminary data.</text>
</comment>
<proteinExistence type="predicted"/>
<keyword evidence="3" id="KW-1185">Reference proteome</keyword>
<accession>A0ABQ5K6D0</accession>
<reference evidence="2" key="1">
    <citation type="submission" date="2022-03" db="EMBL/GenBank/DDBJ databases">
        <title>Draft genome sequence of Aduncisulcus paluster, a free-living microaerophilic Fornicata.</title>
        <authorList>
            <person name="Yuyama I."/>
            <person name="Kume K."/>
            <person name="Tamura T."/>
            <person name="Inagaki Y."/>
            <person name="Hashimoto T."/>
        </authorList>
    </citation>
    <scope>NUCLEOTIDE SEQUENCE</scope>
    <source>
        <strain evidence="2">NY0171</strain>
    </source>
</reference>
<gene>
    <name evidence="2" type="ORF">ADUPG1_013053</name>
</gene>
<dbReference type="Proteomes" id="UP001057375">
    <property type="component" value="Unassembled WGS sequence"/>
</dbReference>
<feature type="coiled-coil region" evidence="1">
    <location>
        <begin position="102"/>
        <end position="137"/>
    </location>
</feature>
<sequence length="303" mass="34868">MTSVKELKEINSALLKEIEQLQAEDLMIDQEIMQKAKERERAFTSLSVLQTKFEDEKKEASRVADNLEKMKVISTSTQTKLKNIKTRQNQILTAIDKAKTWKDTAEKAYSELKERIEKETQKELESVLEKKEEHQDLVLSAQKGVDTADEKAVELAELEKSIDIEMSYRDELTAKSISLQEELEGISDTLTSLKTQSVECERSIRFFQHHIAQLVERESEIDKHLKSAKQLEEGGKESSKAIQNKYQSLLSAVKQLKKEKEKVKKEKAATAKKQKEMAKELENLQSMERTIVLRLTQRGMLPK</sequence>
<evidence type="ECO:0000256" key="1">
    <source>
        <dbReference type="SAM" id="Coils"/>
    </source>
</evidence>
<evidence type="ECO:0000313" key="2">
    <source>
        <dbReference type="EMBL" id="GKT25481.1"/>
    </source>
</evidence>
<keyword evidence="1" id="KW-0175">Coiled coil</keyword>
<name>A0ABQ5K6D0_9EUKA</name>
<dbReference type="EMBL" id="BQXS01012589">
    <property type="protein sequence ID" value="GKT25481.1"/>
    <property type="molecule type" value="Genomic_DNA"/>
</dbReference>
<protein>
    <submittedName>
        <fullName evidence="2">Uncharacterized protein</fullName>
    </submittedName>
</protein>
<organism evidence="2 3">
    <name type="scientific">Aduncisulcus paluster</name>
    <dbReference type="NCBI Taxonomy" id="2918883"/>
    <lineage>
        <taxon>Eukaryota</taxon>
        <taxon>Metamonada</taxon>
        <taxon>Carpediemonas-like organisms</taxon>
        <taxon>Aduncisulcus</taxon>
    </lineage>
</organism>
<feature type="coiled-coil region" evidence="1">
    <location>
        <begin position="239"/>
        <end position="290"/>
    </location>
</feature>